<dbReference type="Gene3D" id="1.25.40.20">
    <property type="entry name" value="Ankyrin repeat-containing domain"/>
    <property type="match status" value="1"/>
</dbReference>
<proteinExistence type="inferred from homology"/>
<keyword evidence="6" id="KW-0800">Toxin</keyword>
<comment type="catalytic activity">
    <reaction evidence="1 9">
        <text>S-ubiquitinyl-[E2 ubiquitin-conjugating enzyme]-L-cysteine + [acceptor protein]-L-lysine = [E2 ubiquitin-conjugating enzyme]-L-cysteine + N(6)-ubiquitinyl-[acceptor protein]-L-lysine.</text>
        <dbReference type="EC" id="2.3.2.26"/>
    </reaction>
</comment>
<feature type="compositionally biased region" description="Low complexity" evidence="11">
    <location>
        <begin position="1591"/>
        <end position="1606"/>
    </location>
</feature>
<feature type="region of interest" description="Disordered" evidence="11">
    <location>
        <begin position="1636"/>
        <end position="1694"/>
    </location>
</feature>
<keyword evidence="6" id="KW-0528">Neurotoxin</keyword>
<dbReference type="Proteomes" id="UP000759131">
    <property type="component" value="Unassembled WGS sequence"/>
</dbReference>
<dbReference type="GO" id="GO:0006887">
    <property type="term" value="P:exocytosis"/>
    <property type="evidence" value="ECO:0007669"/>
    <property type="project" value="UniProtKB-KW"/>
</dbReference>
<dbReference type="Pfam" id="PF25579">
    <property type="entry name" value="TPR_TRIP12_N"/>
    <property type="match status" value="1"/>
</dbReference>
<evidence type="ECO:0000256" key="2">
    <source>
        <dbReference type="ARBA" id="ARBA00004175"/>
    </source>
</evidence>
<keyword evidence="14" id="KW-1185">Reference proteome</keyword>
<dbReference type="PANTHER" id="PTHR45670">
    <property type="entry name" value="E3 UBIQUITIN-PROTEIN LIGASE TRIP12"/>
    <property type="match status" value="1"/>
</dbReference>
<dbReference type="EMBL" id="OC859593">
    <property type="protein sequence ID" value="CAD7627757.1"/>
    <property type="molecule type" value="Genomic_DNA"/>
</dbReference>
<evidence type="ECO:0000259" key="12">
    <source>
        <dbReference type="PROSITE" id="PS51416"/>
    </source>
</evidence>
<dbReference type="Pfam" id="PF12796">
    <property type="entry name" value="Ank_2"/>
    <property type="match status" value="1"/>
</dbReference>
<comment type="function">
    <text evidence="9">E3 ubiquitin-protein ligase which accepts ubiquitin from an E2 ubiquitin-conjugating enzyme in the form of a thioester and then directly transfers the ubiquitin to targeted substrates.</text>
</comment>
<feature type="region of interest" description="Disordered" evidence="11">
    <location>
        <begin position="1728"/>
        <end position="1767"/>
    </location>
</feature>
<keyword evidence="3" id="KW-0268">Exocytosis</keyword>
<dbReference type="InterPro" id="IPR037252">
    <property type="entry name" value="Mib_Herc2_sf"/>
</dbReference>
<dbReference type="GO" id="GO:0061630">
    <property type="term" value="F:ubiquitin protein ligase activity"/>
    <property type="evidence" value="ECO:0007669"/>
    <property type="project" value="UniProtKB-UniRule"/>
</dbReference>
<evidence type="ECO:0000256" key="5">
    <source>
        <dbReference type="ARBA" id="ARBA00022679"/>
    </source>
</evidence>
<dbReference type="InterPro" id="IPR011989">
    <property type="entry name" value="ARM-like"/>
</dbReference>
<dbReference type="InterPro" id="IPR057948">
    <property type="entry name" value="TPR_TRIP12_N"/>
</dbReference>
<dbReference type="SUPFAM" id="SSF48371">
    <property type="entry name" value="ARM repeat"/>
    <property type="match status" value="1"/>
</dbReference>
<evidence type="ECO:0000256" key="10">
    <source>
        <dbReference type="SAM" id="Coils"/>
    </source>
</evidence>
<dbReference type="FunFam" id="1.25.10.10:FF:000051">
    <property type="entry name" value="E3 ubiquitin-protein ligase HECTD1 isoform X1"/>
    <property type="match status" value="1"/>
</dbReference>
<dbReference type="InterPro" id="IPR016024">
    <property type="entry name" value="ARM-type_fold"/>
</dbReference>
<gene>
    <name evidence="13" type="ORF">OSB1V03_LOCUS8182</name>
</gene>
<keyword evidence="9" id="KW-0833">Ubl conjugation pathway</keyword>
<feature type="coiled-coil region" evidence="10">
    <location>
        <begin position="1444"/>
        <end position="1471"/>
    </location>
</feature>
<dbReference type="SMART" id="SM00248">
    <property type="entry name" value="ANK"/>
    <property type="match status" value="3"/>
</dbReference>
<evidence type="ECO:0000256" key="3">
    <source>
        <dbReference type="ARBA" id="ARBA00022483"/>
    </source>
</evidence>
<dbReference type="EMBL" id="CAJPIZ010005018">
    <property type="protein sequence ID" value="CAG2108187.1"/>
    <property type="molecule type" value="Genomic_DNA"/>
</dbReference>
<dbReference type="PROSITE" id="PS50297">
    <property type="entry name" value="ANK_REP_REGION"/>
    <property type="match status" value="2"/>
</dbReference>
<dbReference type="GO" id="GO:0016607">
    <property type="term" value="C:nuclear speck"/>
    <property type="evidence" value="ECO:0007669"/>
    <property type="project" value="TreeGrafter"/>
</dbReference>
<evidence type="ECO:0000256" key="1">
    <source>
        <dbReference type="ARBA" id="ARBA00000885"/>
    </source>
</evidence>
<comment type="subcellular location">
    <subcellularLocation>
        <location evidence="2">Target cell membrane</location>
    </subcellularLocation>
</comment>
<dbReference type="GO" id="GO:0044218">
    <property type="term" value="C:other organism cell membrane"/>
    <property type="evidence" value="ECO:0007669"/>
    <property type="project" value="UniProtKB-KW"/>
</dbReference>
<feature type="region of interest" description="Disordered" evidence="11">
    <location>
        <begin position="1580"/>
        <end position="1613"/>
    </location>
</feature>
<keyword evidence="4" id="KW-1052">Target cell membrane</keyword>
<evidence type="ECO:0000256" key="9">
    <source>
        <dbReference type="RuleBase" id="RU369009"/>
    </source>
</evidence>
<feature type="domain" description="MIB/HERC2" evidence="12">
    <location>
        <begin position="1464"/>
        <end position="1536"/>
    </location>
</feature>
<dbReference type="FunFam" id="2.30.30.40:FF:000085">
    <property type="entry name" value="E3 ubiquitin-protein ligase HECTD1 isoform X1"/>
    <property type="match status" value="1"/>
</dbReference>
<evidence type="ECO:0000313" key="13">
    <source>
        <dbReference type="EMBL" id="CAD7627757.1"/>
    </source>
</evidence>
<dbReference type="GO" id="GO:0043161">
    <property type="term" value="P:proteasome-mediated ubiquitin-dependent protein catabolic process"/>
    <property type="evidence" value="ECO:0007669"/>
    <property type="project" value="TreeGrafter"/>
</dbReference>
<keyword evidence="6" id="KW-0638">Presynaptic neurotoxin</keyword>
<keyword evidence="7" id="KW-1053">Target membrane</keyword>
<dbReference type="FunFam" id="1.25.40.20:FF:000033">
    <property type="entry name" value="E3 ubiquitin-protein ligase HECTD1 isoform X2"/>
    <property type="match status" value="1"/>
</dbReference>
<dbReference type="SUPFAM" id="SSF159034">
    <property type="entry name" value="Mib/herc2 domain-like"/>
    <property type="match status" value="1"/>
</dbReference>
<dbReference type="EC" id="2.3.2.26" evidence="9"/>
<keyword evidence="5 9" id="KW-0808">Transferase</keyword>
<dbReference type="Pfam" id="PF06701">
    <property type="entry name" value="MIB_HERC2"/>
    <property type="match status" value="1"/>
</dbReference>
<comment type="similarity">
    <text evidence="9">Belongs to the UPL family. K-HECT subfamily.</text>
</comment>
<evidence type="ECO:0000256" key="4">
    <source>
        <dbReference type="ARBA" id="ARBA00022537"/>
    </source>
</evidence>
<dbReference type="GO" id="GO:0044231">
    <property type="term" value="C:host cell presynaptic membrane"/>
    <property type="evidence" value="ECO:0007669"/>
    <property type="project" value="UniProtKB-KW"/>
</dbReference>
<accession>A0A7R9KQZ6</accession>
<dbReference type="SUPFAM" id="SSF48403">
    <property type="entry name" value="Ankyrin repeat"/>
    <property type="match status" value="1"/>
</dbReference>
<dbReference type="GO" id="GO:0070534">
    <property type="term" value="P:protein K63-linked ubiquitination"/>
    <property type="evidence" value="ECO:0007669"/>
    <property type="project" value="TreeGrafter"/>
</dbReference>
<dbReference type="OrthoDB" id="6510417at2759"/>
<comment type="pathway">
    <text evidence="9">Protein modification; protein ubiquitination.</text>
</comment>
<dbReference type="InterPro" id="IPR002110">
    <property type="entry name" value="Ankyrin_rpt"/>
</dbReference>
<dbReference type="InterPro" id="IPR010606">
    <property type="entry name" value="Mib_Herc2"/>
</dbReference>
<dbReference type="PROSITE" id="PS51416">
    <property type="entry name" value="MIB_HERC2"/>
    <property type="match status" value="1"/>
</dbReference>
<evidence type="ECO:0000256" key="8">
    <source>
        <dbReference type="PROSITE-ProRule" id="PRU00023"/>
    </source>
</evidence>
<protein>
    <recommendedName>
        <fullName evidence="9">E3 ubiquitin-protein ligase</fullName>
        <ecNumber evidence="9">2.3.2.26</ecNumber>
    </recommendedName>
</protein>
<dbReference type="PANTHER" id="PTHR45670:SF1">
    <property type="entry name" value="E3 UBIQUITIN-PROTEIN LIGASE HECTD1"/>
    <property type="match status" value="1"/>
</dbReference>
<feature type="non-terminal residue" evidence="13">
    <location>
        <position position="1776"/>
    </location>
</feature>
<dbReference type="InterPro" id="IPR045322">
    <property type="entry name" value="HECTD1/TRIP12-like"/>
</dbReference>
<keyword evidence="7" id="KW-0472">Membrane</keyword>
<feature type="repeat" description="ANK" evidence="8">
    <location>
        <begin position="439"/>
        <end position="471"/>
    </location>
</feature>
<feature type="compositionally biased region" description="Acidic residues" evidence="11">
    <location>
        <begin position="684"/>
        <end position="693"/>
    </location>
</feature>
<dbReference type="Gene3D" id="1.25.10.10">
    <property type="entry name" value="Leucine-rich Repeat Variant"/>
    <property type="match status" value="1"/>
</dbReference>
<dbReference type="InterPro" id="IPR036770">
    <property type="entry name" value="Ankyrin_rpt-contain_sf"/>
</dbReference>
<sequence>MSEVDPETLLEWLSMGSGDERDMQLIALEQLCMLLLMSDNVDRCFESCPPRTFLPALCRIFLDECAPDNVLEVTARAITYYLDVSAECTRRIVAVDGTIKAMCNRLIVADVTARTSKDLAEQCIKVLELICTREAGAVFEASGLNCVLAFIRDNGHHVHKDTLHSAMAVVSRLCGKMEPNDQSLNTCVDSLSVLLKHEDSHVADGALKCFASLADRFTRRGIDPAPLAAHGLIDNLLMRLSSIANPIGAGGHHLSASTGLSIPSPQAIVTGTPDTKTPSSVSTVISLLSTLCRGSPQITHNLLRSSLSDAIKCSLLGDERCVLDTMRLVDLLLVLLFEGRRALPKSVMSASSSLNPSRLPSFRRLDRLDSAGERTHRQLIDCIRSKDTDALIDAIDSGGVEVNFMDDVGQTLLNWASAFGTQEMVEFLCDRGADVNRGQRSSSLHYAACFGRPNVVKVLLRHGANPDLRDEDGKTPLDKARERSDEGHREVAAILQTPGEWMTSATASVGSVAESPKSAGIASGGGGGCTGIGIDIKHDDPEDLSPGLYGDPEMSPLYLQRLLPMFCHTFQNTMIRTVRKSSLNLIRKMTHYIQAEQMPALNESAPALAIQLVEVIANVLDTDEDDDCYFIALQMITDLMTKGAAIFLDTFARLGVMNKVQALAGQSAQTSADDDLIEKKGDGDDVADGDPSNEDARELIAGRPFHWRDWSCVRGRDCLYLWSDSAALELSNGSNGWFRFILDGKLATMYSSGSPEGGTDSNENRGEFLEKLQRARAQVKPGMVSQSFLSTAGPSRLTVGNWTLQCRRDGEITVSNSDGAQQSTILREDLAGFVFESNRGTKHSFTAETSLGPEFSSTWLGRRGKRLRSKLEALKAKVRTQAKEIYETYFKTAQATPRSTVAKLANIVAQIERVSEQRTHSRRSHGHDWKVNLETALKELTHLLRDEKCVSAYEIHSSGLVQALLRLLYRNQHQFSWTNTGSSDRLLKDKADVFKNVIGVEHTATALIKKLVSVLESIEKLPVYLYDSPGSGYGLQILTRRLRFRLEKAPGESTLIDRSGRCLKTEPLTTVAQLEKYLIKMVAKQWYDFERSSFAFVKKLKTLNTRIRFTHERDFDTNGVIYWIGTNGGTTAEWVNPAHVGLVMVTSSEGKNLPYDNDCDTALIKKLVSVLESIEKLPVYLYDSPGSGYGLQILTRRLRFRLEKAPGESTLIDRSGRCLKTEPLTTVAQLEKYLIKMVAKQWYDFERSSFAFVKKLKTLNTRIRFTHERDFDTNGVIYWIGTNGGTTAEWVNPAHVGLVMVTSSEGKNLPYGRLEDILNRDSSALNCHTNDDKKAWFAIDLGLWLKGSSICDSVRAPMPASREALTEKVHRFLPLLTCCDMCVSLLTRLNEPGSTASWNLTVPGDEKQGWRHIRVQQSGKNASGQTHYLSLSGFEIYGTVTGVCDDLGRAAKEAEANLRRQRRHVRQQLRHMVVNARVTRGPDWKWRDQDGAPIGEGLITGELHNGWIDVQWDHGGSNSYRMGAEGKYDLRLAPNFDPDMVVKSATLPTLTTLTQQLSPTIAPVAITNTTDTIAAKGLVSTPNTMFPGRKSSSTSSLLEPSSSSNSRITQRTRPLSSDTLAFSLLLHLAVGLSPTQEETEELLAENERPGTPTPALNEEHQRRSSSSATIKLVDHSSSAASSHSHIRSNNQTNNMSVSVPNLSLNTINVNDSTVGILDAFASAAAARRRTAHSNSQNNSTNATNNANTAATAGGGGPNSNSLLSRGSNNVCNLVRM</sequence>
<feature type="repeat" description="ANK" evidence="8">
    <location>
        <begin position="408"/>
        <end position="440"/>
    </location>
</feature>
<feature type="compositionally biased region" description="Low complexity" evidence="11">
    <location>
        <begin position="1733"/>
        <end position="1751"/>
    </location>
</feature>
<keyword evidence="8" id="KW-0040">ANK repeat</keyword>
<keyword evidence="10" id="KW-0175">Coiled coil</keyword>
<dbReference type="GO" id="GO:0046872">
    <property type="term" value="F:metal ion binding"/>
    <property type="evidence" value="ECO:0007669"/>
    <property type="project" value="InterPro"/>
</dbReference>
<feature type="compositionally biased region" description="Basic and acidic residues" evidence="11">
    <location>
        <begin position="467"/>
        <end position="488"/>
    </location>
</feature>
<organism evidence="13">
    <name type="scientific">Medioppia subpectinata</name>
    <dbReference type="NCBI Taxonomy" id="1979941"/>
    <lineage>
        <taxon>Eukaryota</taxon>
        <taxon>Metazoa</taxon>
        <taxon>Ecdysozoa</taxon>
        <taxon>Arthropoda</taxon>
        <taxon>Chelicerata</taxon>
        <taxon>Arachnida</taxon>
        <taxon>Acari</taxon>
        <taxon>Acariformes</taxon>
        <taxon>Sarcoptiformes</taxon>
        <taxon>Oribatida</taxon>
        <taxon>Brachypylina</taxon>
        <taxon>Oppioidea</taxon>
        <taxon>Oppiidae</taxon>
        <taxon>Medioppia</taxon>
    </lineage>
</organism>
<feature type="region of interest" description="Disordered" evidence="11">
    <location>
        <begin position="671"/>
        <end position="694"/>
    </location>
</feature>
<feature type="compositionally biased region" description="Low complexity" evidence="11">
    <location>
        <begin position="1758"/>
        <end position="1767"/>
    </location>
</feature>
<dbReference type="Gene3D" id="2.30.30.40">
    <property type="entry name" value="SH3 Domains"/>
    <property type="match status" value="1"/>
</dbReference>
<evidence type="ECO:0000256" key="6">
    <source>
        <dbReference type="ARBA" id="ARBA00023028"/>
    </source>
</evidence>
<evidence type="ECO:0000313" key="14">
    <source>
        <dbReference type="Proteomes" id="UP000759131"/>
    </source>
</evidence>
<dbReference type="UniPathway" id="UPA00143"/>
<feature type="region of interest" description="Disordered" evidence="11">
    <location>
        <begin position="465"/>
        <end position="488"/>
    </location>
</feature>
<evidence type="ECO:0000256" key="7">
    <source>
        <dbReference type="ARBA" id="ARBA00023298"/>
    </source>
</evidence>
<reference evidence="13" key="1">
    <citation type="submission" date="2020-11" db="EMBL/GenBank/DDBJ databases">
        <authorList>
            <person name="Tran Van P."/>
        </authorList>
    </citation>
    <scope>NUCLEOTIDE SEQUENCE</scope>
</reference>
<name>A0A7R9KQZ6_9ACAR</name>
<dbReference type="PROSITE" id="PS50088">
    <property type="entry name" value="ANK_REPEAT"/>
    <property type="match status" value="2"/>
</dbReference>
<evidence type="ECO:0000256" key="11">
    <source>
        <dbReference type="SAM" id="MobiDB-lite"/>
    </source>
</evidence>